<organism evidence="2 3">
    <name type="scientific">Mucilaginibacter pocheonensis</name>
    <dbReference type="NCBI Taxonomy" id="398050"/>
    <lineage>
        <taxon>Bacteria</taxon>
        <taxon>Pseudomonadati</taxon>
        <taxon>Bacteroidota</taxon>
        <taxon>Sphingobacteriia</taxon>
        <taxon>Sphingobacteriales</taxon>
        <taxon>Sphingobacteriaceae</taxon>
        <taxon>Mucilaginibacter</taxon>
    </lineage>
</organism>
<keyword evidence="1" id="KW-0732">Signal</keyword>
<proteinExistence type="predicted"/>
<evidence type="ECO:0000313" key="2">
    <source>
        <dbReference type="EMBL" id="MDR6941697.1"/>
    </source>
</evidence>
<keyword evidence="3" id="KW-1185">Reference proteome</keyword>
<evidence type="ECO:0000256" key="1">
    <source>
        <dbReference type="SAM" id="SignalP"/>
    </source>
</evidence>
<feature type="chain" id="PRO_5046510560" evidence="1">
    <location>
        <begin position="24"/>
        <end position="247"/>
    </location>
</feature>
<gene>
    <name evidence="2" type="ORF">J2W55_001539</name>
</gene>
<accession>A0ABU1T8H2</accession>
<reference evidence="2 3" key="1">
    <citation type="submission" date="2023-07" db="EMBL/GenBank/DDBJ databases">
        <title>Sorghum-associated microbial communities from plants grown in Nebraska, USA.</title>
        <authorList>
            <person name="Schachtman D."/>
        </authorList>
    </citation>
    <scope>NUCLEOTIDE SEQUENCE [LARGE SCALE GENOMIC DNA]</scope>
    <source>
        <strain evidence="2 3">3262</strain>
    </source>
</reference>
<sequence length="247" mass="28234">MGKKILLTLIVISCIIICKRSQAQIIASDTSQQPALGHIIDNYNTAINEQSRLYNGPEYDLYNPNIKGNAYFTDLNEFARGTVTYDGIFYKNVPMMYDMYKDVIVVLLYNKFSRYSLLSERVESLDLLNHHFIYIKTDSLNANAGISTGFYDQLYNGSLEVLVKRSKALQNTTGTNTIETYFTSSKSFYLKKGNSYYSIGSQSTMLKILNDKKKELQQYIKANKIKFKKTPEEALVAIAARYDELSR</sequence>
<evidence type="ECO:0000313" key="3">
    <source>
        <dbReference type="Proteomes" id="UP001247620"/>
    </source>
</evidence>
<name>A0ABU1T8H2_9SPHI</name>
<dbReference type="RefSeq" id="WP_310093764.1">
    <property type="nucleotide sequence ID" value="NZ_JAVDUU010000002.1"/>
</dbReference>
<dbReference type="EMBL" id="JAVDUU010000002">
    <property type="protein sequence ID" value="MDR6941697.1"/>
    <property type="molecule type" value="Genomic_DNA"/>
</dbReference>
<comment type="caution">
    <text evidence="2">The sequence shown here is derived from an EMBL/GenBank/DDBJ whole genome shotgun (WGS) entry which is preliminary data.</text>
</comment>
<dbReference type="Proteomes" id="UP001247620">
    <property type="component" value="Unassembled WGS sequence"/>
</dbReference>
<protein>
    <submittedName>
        <fullName evidence="2">Uncharacterized protein</fullName>
    </submittedName>
</protein>
<feature type="signal peptide" evidence="1">
    <location>
        <begin position="1"/>
        <end position="23"/>
    </location>
</feature>